<reference evidence="2" key="1">
    <citation type="submission" date="2020-03" db="EMBL/GenBank/DDBJ databases">
        <title>The deep terrestrial virosphere.</title>
        <authorList>
            <person name="Holmfeldt K."/>
            <person name="Nilsson E."/>
            <person name="Simone D."/>
            <person name="Lopez-Fernandez M."/>
            <person name="Wu X."/>
            <person name="de Brujin I."/>
            <person name="Lundin D."/>
            <person name="Andersson A."/>
            <person name="Bertilsson S."/>
            <person name="Dopson M."/>
        </authorList>
    </citation>
    <scope>NUCLEOTIDE SEQUENCE</scope>
    <source>
        <strain evidence="3">MM415A00680</strain>
        <strain evidence="2">MM415B00960</strain>
    </source>
</reference>
<protein>
    <submittedName>
        <fullName evidence="2">Putative capsid assembly protein</fullName>
    </submittedName>
</protein>
<dbReference type="AlphaFoldDB" id="A0A6M3IW71"/>
<organism evidence="2">
    <name type="scientific">viral metagenome</name>
    <dbReference type="NCBI Taxonomy" id="1070528"/>
    <lineage>
        <taxon>unclassified sequences</taxon>
        <taxon>metagenomes</taxon>
        <taxon>organismal metagenomes</taxon>
    </lineage>
</organism>
<dbReference type="EMBL" id="MT142431">
    <property type="protein sequence ID" value="QJA80683.1"/>
    <property type="molecule type" value="Genomic_DNA"/>
</dbReference>
<evidence type="ECO:0000313" key="2">
    <source>
        <dbReference type="EMBL" id="QJA61361.1"/>
    </source>
</evidence>
<evidence type="ECO:0000256" key="1">
    <source>
        <dbReference type="SAM" id="MobiDB-lite"/>
    </source>
</evidence>
<accession>A0A6M3IW71</accession>
<sequence length="277" mass="31080">MEETGTVNNDNSEGTVTDWTEGLPDDFKTPEVLPTFQKYKLEEGEQAVSVPKSVLKSHIELNKLIGKKTIGNPYDEKLSPEDRTRIWREIGVPEKPEGYELKAPENLPEGMSFNDGFSKEFSNAAHKLGIPKSAVNGLFKWYNERQLGEFSNSVKRLDKFNKKSIDEIKKDWGDEYENNLQKADAAIEKLFGAEFKEFLKTTGLNSHPAIVRGCFNASKAIGEHNIITGEGAAARPSVTFGKILEMKSNPKYWDPSRRDPDYVKEVDAVVSQFSGAQ</sequence>
<feature type="compositionally biased region" description="Polar residues" evidence="1">
    <location>
        <begin position="1"/>
        <end position="18"/>
    </location>
</feature>
<proteinExistence type="predicted"/>
<dbReference type="EMBL" id="MT141439">
    <property type="protein sequence ID" value="QJA61361.1"/>
    <property type="molecule type" value="Genomic_DNA"/>
</dbReference>
<evidence type="ECO:0000313" key="3">
    <source>
        <dbReference type="EMBL" id="QJA80683.1"/>
    </source>
</evidence>
<gene>
    <name evidence="3" type="ORF">MM415A00680_0014</name>
    <name evidence="2" type="ORF">MM415B00960_0009</name>
</gene>
<feature type="region of interest" description="Disordered" evidence="1">
    <location>
        <begin position="1"/>
        <end position="29"/>
    </location>
</feature>
<name>A0A6M3IW71_9ZZZZ</name>